<comment type="caution">
    <text evidence="3">The sequence shown here is derived from an EMBL/GenBank/DDBJ whole genome shotgun (WGS) entry which is preliminary data.</text>
</comment>
<protein>
    <submittedName>
        <fullName evidence="3">DUF58 domain-containing protein</fullName>
    </submittedName>
</protein>
<keyword evidence="2" id="KW-1133">Transmembrane helix</keyword>
<evidence type="ECO:0000256" key="1">
    <source>
        <dbReference type="SAM" id="MobiDB-lite"/>
    </source>
</evidence>
<keyword evidence="4" id="KW-1185">Reference proteome</keyword>
<sequence length="338" mass="36894">MPPNLALSLLPRALVRRWLRRRHPRSARWVVEQRCLYILPTGAGWLFAATVALMLLAAINLQLSLGYLMCFTLAGTGFAALLMTHRTLRGLQFQLREPAPGFAGQPLALKVECVNPGAARHGIALVWETGTRSRPAWVDVPAQGQAVVELHWTPPTRGRHELPTLRVQTRYPLGLFCAWTLWRPAAQALAWPAPETHAPPLPRPQAQPQATTTRALREDGDFSGVRAYRRGDAPHELLWKKSAHHGELVTRERQAGSPAPLALRWQDAGNNAGSGAGDTEARLSRLAAWVQAASRADVPCALELPGVRIAAATGAQHRQRLLQALALWSAPQGTAASD</sequence>
<proteinExistence type="predicted"/>
<dbReference type="RefSeq" id="WP_322464355.1">
    <property type="nucleotide sequence ID" value="NZ_JAXOJX010000002.1"/>
</dbReference>
<dbReference type="PANTHER" id="PTHR34351">
    <property type="entry name" value="SLR1927 PROTEIN-RELATED"/>
    <property type="match status" value="1"/>
</dbReference>
<reference evidence="3 4" key="1">
    <citation type="submission" date="2023-11" db="EMBL/GenBank/DDBJ databases">
        <title>Draft genome of Azohydromonas lata strain H1 (DSM1123), a polyhydroxyalkanoate producer.</title>
        <authorList>
            <person name="Traversa D."/>
            <person name="D'Addabbo P."/>
            <person name="Pazzani C."/>
            <person name="Manzari C."/>
            <person name="Chiara M."/>
            <person name="Scrascia M."/>
        </authorList>
    </citation>
    <scope>NUCLEOTIDE SEQUENCE [LARGE SCALE GENOMIC DNA]</scope>
    <source>
        <strain evidence="3 4">H1</strain>
    </source>
</reference>
<evidence type="ECO:0000313" key="4">
    <source>
        <dbReference type="Proteomes" id="UP001293718"/>
    </source>
</evidence>
<feature type="transmembrane region" description="Helical" evidence="2">
    <location>
        <begin position="65"/>
        <end position="84"/>
    </location>
</feature>
<dbReference type="PANTHER" id="PTHR34351:SF1">
    <property type="entry name" value="SLR1927 PROTEIN"/>
    <property type="match status" value="1"/>
</dbReference>
<keyword evidence="2" id="KW-0812">Transmembrane</keyword>
<gene>
    <name evidence="3" type="ORF">SM757_03360</name>
</gene>
<keyword evidence="2" id="KW-0472">Membrane</keyword>
<feature type="transmembrane region" description="Helical" evidence="2">
    <location>
        <begin position="35"/>
        <end position="59"/>
    </location>
</feature>
<dbReference type="EMBL" id="JAXOJX010000002">
    <property type="protein sequence ID" value="MDZ5455604.1"/>
    <property type="molecule type" value="Genomic_DNA"/>
</dbReference>
<feature type="region of interest" description="Disordered" evidence="1">
    <location>
        <begin position="194"/>
        <end position="216"/>
    </location>
</feature>
<name>A0ABU5I9S8_9BURK</name>
<evidence type="ECO:0000313" key="3">
    <source>
        <dbReference type="EMBL" id="MDZ5455604.1"/>
    </source>
</evidence>
<dbReference type="Proteomes" id="UP001293718">
    <property type="component" value="Unassembled WGS sequence"/>
</dbReference>
<accession>A0ABU5I9S8</accession>
<evidence type="ECO:0000256" key="2">
    <source>
        <dbReference type="SAM" id="Phobius"/>
    </source>
</evidence>
<organism evidence="3 4">
    <name type="scientific">Azohydromonas lata</name>
    <dbReference type="NCBI Taxonomy" id="45677"/>
    <lineage>
        <taxon>Bacteria</taxon>
        <taxon>Pseudomonadati</taxon>
        <taxon>Pseudomonadota</taxon>
        <taxon>Betaproteobacteria</taxon>
        <taxon>Burkholderiales</taxon>
        <taxon>Sphaerotilaceae</taxon>
        <taxon>Azohydromonas</taxon>
    </lineage>
</organism>